<dbReference type="InterPro" id="IPR027414">
    <property type="entry name" value="GH95_N_dom"/>
</dbReference>
<organism evidence="5 6">
    <name type="scientific">Spirosoma oryzae</name>
    <dbReference type="NCBI Taxonomy" id="1469603"/>
    <lineage>
        <taxon>Bacteria</taxon>
        <taxon>Pseudomonadati</taxon>
        <taxon>Bacteroidota</taxon>
        <taxon>Cytophagia</taxon>
        <taxon>Cytophagales</taxon>
        <taxon>Cytophagaceae</taxon>
        <taxon>Spirosoma</taxon>
    </lineage>
</organism>
<dbReference type="AlphaFoldDB" id="A0A2T0RI29"/>
<dbReference type="InterPro" id="IPR054363">
    <property type="entry name" value="GH95_cat"/>
</dbReference>
<dbReference type="EMBL" id="PVTE01000055">
    <property type="protein sequence ID" value="PRY20843.1"/>
    <property type="molecule type" value="Genomic_DNA"/>
</dbReference>
<evidence type="ECO:0000313" key="6">
    <source>
        <dbReference type="Proteomes" id="UP000238375"/>
    </source>
</evidence>
<dbReference type="RefSeq" id="WP_106141058.1">
    <property type="nucleotide sequence ID" value="NZ_PVTE01000055.1"/>
</dbReference>
<sequence length="819" mass="90405">MKHLFGLLLLTLATSVYAQNTNLKLWYAKPSGTVWENALPVGNGRIGAMVYGNVPEETLQLNEGTVWSGSPNRNDNPNALAVLPEIRQLIFDGKQKEAEQLANKSIITKKSNGQMFQPVGNLLLTFAGHDTFTDYYRELDIERAVARTTYKVGDVTYTREVIASLPNNVLAVQLSADKPGKLSFVTSFTSLHPNAVINTTNRNELMLAGTTADHEGVPGKVTFKSLARIKTKGGTVSANGTTLVVDGATTATIYLAIATNFVNYNDLSGNETERVTATLDKAFRQSYTALLKPHVAAYQQYFNRVRLDLTSTDAAKLPTDERLKNFRSVNDPQLVTLYYQYGRYLLISSSQPGGQPANLQGIWNRSMRPPWDSKYTININTQMNYWPAEKTNLTEMHEPLFGMIRDLAQTGQETARVMYGARGWMAHHNTDIWRINGPVDGAFWGMWTAGGAWLSQHLWEHYLYSGDRAFLSSAYPVLKGAAQFYADFLVEHPKYKWLVVTPSTSPENAPKAHGGSSLDAGTTMDNQIVFDVFSTAIRAAERLKTDAPFADSLRQMRAKLPPMHIGKYGQLQEWLDDIDDPDDKHRHISHLYGLFPSSQISAYRTPNLFNASRTTLIHRGDVSTGWSMGWKVNWWAKLQDGNHAYTLIQNQLTPLGVNKEGGGTYNNLFDAHPPFQIDGNFGCTSGITEMLLQSNDGTVHLLPALPDVWPTGSISGLRARGGFEIVGMEWAGGKLTKLAVRSNLGGNLRIRSPNELKGSKGTLATAAGPNPNAFYQTDETPAPITAPLTGPAPATQPLKPTWLYDIPTQRGTVYTLVAQ</sequence>
<dbReference type="Gene3D" id="1.50.10.10">
    <property type="match status" value="1"/>
</dbReference>
<dbReference type="PIRSF" id="PIRSF007663">
    <property type="entry name" value="UCP007663"/>
    <property type="match status" value="1"/>
</dbReference>
<dbReference type="FunFam" id="1.50.10.10:FF:000028">
    <property type="entry name" value="Alpha-L-fucosidase 2"/>
    <property type="match status" value="1"/>
</dbReference>
<evidence type="ECO:0000256" key="1">
    <source>
        <dbReference type="SAM" id="SignalP"/>
    </source>
</evidence>
<name>A0A2T0RI29_9BACT</name>
<dbReference type="SUPFAM" id="SSF48208">
    <property type="entry name" value="Six-hairpin glycosidases"/>
    <property type="match status" value="1"/>
</dbReference>
<gene>
    <name evidence="5" type="ORF">CLV58_1553</name>
</gene>
<feature type="chain" id="PRO_5015492935" evidence="1">
    <location>
        <begin position="19"/>
        <end position="819"/>
    </location>
</feature>
<dbReference type="OrthoDB" id="9802600at2"/>
<evidence type="ECO:0000259" key="3">
    <source>
        <dbReference type="Pfam" id="PF21307"/>
    </source>
</evidence>
<feature type="domain" description="Alpha fucosidase A-like C-terminal" evidence="3">
    <location>
        <begin position="693"/>
        <end position="759"/>
    </location>
</feature>
<evidence type="ECO:0000259" key="4">
    <source>
        <dbReference type="Pfam" id="PF22124"/>
    </source>
</evidence>
<dbReference type="InterPro" id="IPR049053">
    <property type="entry name" value="AFCA-like_C"/>
</dbReference>
<evidence type="ECO:0000313" key="5">
    <source>
        <dbReference type="EMBL" id="PRY20843.1"/>
    </source>
</evidence>
<dbReference type="Pfam" id="PF22124">
    <property type="entry name" value="Glyco_hydro_95_cat"/>
    <property type="match status" value="1"/>
</dbReference>
<reference evidence="5 6" key="1">
    <citation type="submission" date="2018-03" db="EMBL/GenBank/DDBJ databases">
        <title>Genomic Encyclopedia of Archaeal and Bacterial Type Strains, Phase II (KMG-II): from individual species to whole genera.</title>
        <authorList>
            <person name="Goeker M."/>
        </authorList>
    </citation>
    <scope>NUCLEOTIDE SEQUENCE [LARGE SCALE GENOMIC DNA]</scope>
    <source>
        <strain evidence="5 6">DSM 28354</strain>
    </source>
</reference>
<dbReference type="Pfam" id="PF21307">
    <property type="entry name" value="Glyco_hydro_95_C"/>
    <property type="match status" value="1"/>
</dbReference>
<dbReference type="PANTHER" id="PTHR31084">
    <property type="entry name" value="ALPHA-L-FUCOSIDASE 2"/>
    <property type="match status" value="1"/>
</dbReference>
<evidence type="ECO:0000259" key="2">
    <source>
        <dbReference type="Pfam" id="PF14498"/>
    </source>
</evidence>
<dbReference type="InterPro" id="IPR008928">
    <property type="entry name" value="6-hairpin_glycosidase_sf"/>
</dbReference>
<dbReference type="Proteomes" id="UP000238375">
    <property type="component" value="Unassembled WGS sequence"/>
</dbReference>
<dbReference type="InterPro" id="IPR016518">
    <property type="entry name" value="Alpha-L-fucosidase"/>
</dbReference>
<dbReference type="Gene3D" id="2.70.98.50">
    <property type="entry name" value="putative glycoside hydrolase family protein from bacillus halodurans"/>
    <property type="match status" value="1"/>
</dbReference>
<feature type="signal peptide" evidence="1">
    <location>
        <begin position="1"/>
        <end position="18"/>
    </location>
</feature>
<dbReference type="InterPro" id="IPR012341">
    <property type="entry name" value="6hp_glycosidase-like_sf"/>
</dbReference>
<dbReference type="GO" id="GO:0005975">
    <property type="term" value="P:carbohydrate metabolic process"/>
    <property type="evidence" value="ECO:0007669"/>
    <property type="project" value="InterPro"/>
</dbReference>
<proteinExistence type="predicted"/>
<dbReference type="Pfam" id="PF14498">
    <property type="entry name" value="Glyco_hyd_65N_2"/>
    <property type="match status" value="1"/>
</dbReference>
<dbReference type="GO" id="GO:0004560">
    <property type="term" value="F:alpha-L-fucosidase activity"/>
    <property type="evidence" value="ECO:0007669"/>
    <property type="project" value="InterPro"/>
</dbReference>
<protein>
    <submittedName>
        <fullName evidence="5">Alpha-L-fucosidase 2</fullName>
    </submittedName>
</protein>
<dbReference type="PANTHER" id="PTHR31084:SF0">
    <property type="entry name" value="ALPHA-L-FUCOSIDASE 2"/>
    <property type="match status" value="1"/>
</dbReference>
<accession>A0A2T0RI29</accession>
<feature type="domain" description="Glycosyl hydrolase family 95 N-terminal" evidence="2">
    <location>
        <begin position="25"/>
        <end position="263"/>
    </location>
</feature>
<feature type="domain" description="Glycosyl hydrolase family 95 catalytic" evidence="4">
    <location>
        <begin position="286"/>
        <end position="691"/>
    </location>
</feature>
<comment type="caution">
    <text evidence="5">The sequence shown here is derived from an EMBL/GenBank/DDBJ whole genome shotgun (WGS) entry which is preliminary data.</text>
</comment>
<keyword evidence="6" id="KW-1185">Reference proteome</keyword>
<keyword evidence="1" id="KW-0732">Signal</keyword>